<evidence type="ECO:0000313" key="4">
    <source>
        <dbReference type="Proteomes" id="UP000243006"/>
    </source>
</evidence>
<dbReference type="Pfam" id="PF00102">
    <property type="entry name" value="Y_phosphatase"/>
    <property type="match status" value="1"/>
</dbReference>
<reference evidence="3 4" key="1">
    <citation type="submission" date="2015-04" db="EMBL/GenBank/DDBJ databases">
        <title>Draft genome of the roundworm Trichinella nativa.</title>
        <authorList>
            <person name="Mitreva M."/>
        </authorList>
    </citation>
    <scope>NUCLEOTIDE SEQUENCE [LARGE SCALE GENOMIC DNA]</scope>
    <source>
        <strain evidence="3 4">ISS45</strain>
    </source>
</reference>
<proteinExistence type="predicted"/>
<evidence type="ECO:0000259" key="1">
    <source>
        <dbReference type="PROSITE" id="PS50055"/>
    </source>
</evidence>
<feature type="domain" description="Tyrosine specific protein phosphatases" evidence="2">
    <location>
        <begin position="53"/>
        <end position="102"/>
    </location>
</feature>
<dbReference type="Gene3D" id="3.90.190.10">
    <property type="entry name" value="Protein tyrosine phosphatase superfamily"/>
    <property type="match status" value="1"/>
</dbReference>
<evidence type="ECO:0000259" key="2">
    <source>
        <dbReference type="PROSITE" id="PS50056"/>
    </source>
</evidence>
<dbReference type="InterPro" id="IPR029021">
    <property type="entry name" value="Prot-tyrosine_phosphatase-like"/>
</dbReference>
<dbReference type="EMBL" id="LVZM01005414">
    <property type="protein sequence ID" value="OUC47038.1"/>
    <property type="molecule type" value="Genomic_DNA"/>
</dbReference>
<gene>
    <name evidence="3" type="ORF">D917_07233</name>
</gene>
<accession>A0A1Y3EVE3</accession>
<sequence length="134" mass="15426">MVNNKGGIQEVDARICNVISVRIWPIQHRVPLSTVGLIDVIKMARCWQCFINSNGVSRVGIYVAINLLIDQMDVEQEVDVFHAAKIVRLNRPQLFDHKEEYKYLNDLLIHYYMTSPEYHSTKSAESPCLLVNHS</sequence>
<dbReference type="AlphaFoldDB" id="A0A1Y3EVE3"/>
<dbReference type="InterPro" id="IPR003595">
    <property type="entry name" value="Tyr_Pase_cat"/>
</dbReference>
<dbReference type="InterPro" id="IPR000242">
    <property type="entry name" value="PTP_cat"/>
</dbReference>
<evidence type="ECO:0000313" key="3">
    <source>
        <dbReference type="EMBL" id="OUC47038.1"/>
    </source>
</evidence>
<dbReference type="PROSITE" id="PS50056">
    <property type="entry name" value="TYR_PHOSPHATASE_2"/>
    <property type="match status" value="1"/>
</dbReference>
<dbReference type="SMART" id="SM00404">
    <property type="entry name" value="PTPc_motif"/>
    <property type="match status" value="1"/>
</dbReference>
<organism evidence="3 4">
    <name type="scientific">Trichinella nativa</name>
    <dbReference type="NCBI Taxonomy" id="6335"/>
    <lineage>
        <taxon>Eukaryota</taxon>
        <taxon>Metazoa</taxon>
        <taxon>Ecdysozoa</taxon>
        <taxon>Nematoda</taxon>
        <taxon>Enoplea</taxon>
        <taxon>Dorylaimia</taxon>
        <taxon>Trichinellida</taxon>
        <taxon>Trichinellidae</taxon>
        <taxon>Trichinella</taxon>
    </lineage>
</organism>
<dbReference type="SUPFAM" id="SSF52799">
    <property type="entry name" value="(Phosphotyrosine protein) phosphatases II"/>
    <property type="match status" value="1"/>
</dbReference>
<comment type="caution">
    <text evidence="3">The sequence shown here is derived from an EMBL/GenBank/DDBJ whole genome shotgun (WGS) entry which is preliminary data.</text>
</comment>
<evidence type="ECO:0008006" key="5">
    <source>
        <dbReference type="Google" id="ProtNLM"/>
    </source>
</evidence>
<dbReference type="InterPro" id="IPR000387">
    <property type="entry name" value="Tyr_Pase_dom"/>
</dbReference>
<dbReference type="GO" id="GO:0004725">
    <property type="term" value="F:protein tyrosine phosphatase activity"/>
    <property type="evidence" value="ECO:0007669"/>
    <property type="project" value="InterPro"/>
</dbReference>
<dbReference type="PROSITE" id="PS50055">
    <property type="entry name" value="TYR_PHOSPHATASE_PTP"/>
    <property type="match status" value="1"/>
</dbReference>
<feature type="domain" description="Tyrosine-protein phosphatase" evidence="1">
    <location>
        <begin position="24"/>
        <end position="111"/>
    </location>
</feature>
<name>A0A1Y3EVE3_9BILA</name>
<protein>
    <recommendedName>
        <fullName evidence="5">Tyrosine-protein phosphatase domain-containing protein</fullName>
    </recommendedName>
</protein>
<dbReference type="Proteomes" id="UP000243006">
    <property type="component" value="Unassembled WGS sequence"/>
</dbReference>